<proteinExistence type="predicted"/>
<evidence type="ECO:0000313" key="6">
    <source>
        <dbReference type="Proteomes" id="UP000267166"/>
    </source>
</evidence>
<evidence type="ECO:0000313" key="5">
    <source>
        <dbReference type="EMBL" id="RLL29249.1"/>
    </source>
</evidence>
<evidence type="ECO:0000256" key="2">
    <source>
        <dbReference type="ARBA" id="ARBA00023125"/>
    </source>
</evidence>
<dbReference type="InterPro" id="IPR036390">
    <property type="entry name" value="WH_DNA-bd_sf"/>
</dbReference>
<dbReference type="InterPro" id="IPR011991">
    <property type="entry name" value="ArsR-like_HTH"/>
</dbReference>
<dbReference type="SMART" id="SM00418">
    <property type="entry name" value="HTH_ARSR"/>
    <property type="match status" value="1"/>
</dbReference>
<name>A0A498CS26_9GAMM</name>
<keyword evidence="1" id="KW-0805">Transcription regulation</keyword>
<sequence>MDHEQATSLYKVLTDATRLKILQMLQTGECCACELLQNLAITQSTLSHHMKCLTESGLVKGRKDGRWIRYSLNPIRAEELSLFTQALLFPQDQEI</sequence>
<dbReference type="GO" id="GO:0003677">
    <property type="term" value="F:DNA binding"/>
    <property type="evidence" value="ECO:0007669"/>
    <property type="project" value="UniProtKB-KW"/>
</dbReference>
<dbReference type="InterPro" id="IPR051081">
    <property type="entry name" value="HTH_MetalResp_TranReg"/>
</dbReference>
<keyword evidence="3" id="KW-0804">Transcription</keyword>
<dbReference type="SUPFAM" id="SSF46785">
    <property type="entry name" value="Winged helix' DNA-binding domain"/>
    <property type="match status" value="1"/>
</dbReference>
<protein>
    <submittedName>
        <fullName evidence="5">ArsR family transcriptional regulator</fullName>
    </submittedName>
</protein>
<keyword evidence="2" id="KW-0238">DNA-binding</keyword>
<dbReference type="RefSeq" id="WP_016165429.1">
    <property type="nucleotide sequence ID" value="NZ_RCHD01000070.1"/>
</dbReference>
<accession>A0A498CS26</accession>
<evidence type="ECO:0000259" key="4">
    <source>
        <dbReference type="PROSITE" id="PS50987"/>
    </source>
</evidence>
<dbReference type="InterPro" id="IPR001845">
    <property type="entry name" value="HTH_ArsR_DNA-bd_dom"/>
</dbReference>
<reference evidence="5 6" key="1">
    <citation type="submission" date="2018-09" db="EMBL/GenBank/DDBJ databases">
        <title>The draft genome of Acinetobacter sp. strains.</title>
        <authorList>
            <person name="Qin J."/>
            <person name="Feng Y."/>
            <person name="Zong Z."/>
        </authorList>
    </citation>
    <scope>NUCLEOTIDE SEQUENCE [LARGE SCALE GENOMIC DNA]</scope>
    <source>
        <strain evidence="5 6">WCHAc060003</strain>
    </source>
</reference>
<dbReference type="GO" id="GO:0003700">
    <property type="term" value="F:DNA-binding transcription factor activity"/>
    <property type="evidence" value="ECO:0007669"/>
    <property type="project" value="InterPro"/>
</dbReference>
<evidence type="ECO:0000256" key="3">
    <source>
        <dbReference type="ARBA" id="ARBA00023163"/>
    </source>
</evidence>
<dbReference type="NCBIfam" id="NF033788">
    <property type="entry name" value="HTH_metalloreg"/>
    <property type="match status" value="1"/>
</dbReference>
<dbReference type="InterPro" id="IPR036388">
    <property type="entry name" value="WH-like_DNA-bd_sf"/>
</dbReference>
<dbReference type="PANTHER" id="PTHR33154:SF33">
    <property type="entry name" value="TRANSCRIPTIONAL REPRESSOR SDPR"/>
    <property type="match status" value="1"/>
</dbReference>
<evidence type="ECO:0000256" key="1">
    <source>
        <dbReference type="ARBA" id="ARBA00023015"/>
    </source>
</evidence>
<gene>
    <name evidence="5" type="ORF">D9K80_17070</name>
</gene>
<dbReference type="PANTHER" id="PTHR33154">
    <property type="entry name" value="TRANSCRIPTIONAL REGULATOR, ARSR FAMILY"/>
    <property type="match status" value="1"/>
</dbReference>
<dbReference type="Gene3D" id="1.10.10.10">
    <property type="entry name" value="Winged helix-like DNA-binding domain superfamily/Winged helix DNA-binding domain"/>
    <property type="match status" value="1"/>
</dbReference>
<comment type="caution">
    <text evidence="5">The sequence shown here is derived from an EMBL/GenBank/DDBJ whole genome shotgun (WGS) entry which is preliminary data.</text>
</comment>
<dbReference type="AlphaFoldDB" id="A0A498CS26"/>
<dbReference type="Proteomes" id="UP000267166">
    <property type="component" value="Unassembled WGS sequence"/>
</dbReference>
<dbReference type="PRINTS" id="PR00778">
    <property type="entry name" value="HTHARSR"/>
</dbReference>
<dbReference type="EMBL" id="RCHD01000070">
    <property type="protein sequence ID" value="RLL29249.1"/>
    <property type="molecule type" value="Genomic_DNA"/>
</dbReference>
<dbReference type="PROSITE" id="PS50987">
    <property type="entry name" value="HTH_ARSR_2"/>
    <property type="match status" value="1"/>
</dbReference>
<organism evidence="5 6">
    <name type="scientific">Acinetobacter cumulans</name>
    <dbReference type="NCBI Taxonomy" id="2136182"/>
    <lineage>
        <taxon>Bacteria</taxon>
        <taxon>Pseudomonadati</taxon>
        <taxon>Pseudomonadota</taxon>
        <taxon>Gammaproteobacteria</taxon>
        <taxon>Moraxellales</taxon>
        <taxon>Moraxellaceae</taxon>
        <taxon>Acinetobacter</taxon>
    </lineage>
</organism>
<dbReference type="Pfam" id="PF01022">
    <property type="entry name" value="HTH_5"/>
    <property type="match status" value="1"/>
</dbReference>
<dbReference type="CDD" id="cd00090">
    <property type="entry name" value="HTH_ARSR"/>
    <property type="match status" value="1"/>
</dbReference>
<feature type="domain" description="HTH arsR-type" evidence="4">
    <location>
        <begin position="1"/>
        <end position="94"/>
    </location>
</feature>